<feature type="signal peptide" evidence="3">
    <location>
        <begin position="1"/>
        <end position="23"/>
    </location>
</feature>
<comment type="caution">
    <text evidence="5">The sequence shown here is derived from an EMBL/GenBank/DDBJ whole genome shotgun (WGS) entry which is preliminary data.</text>
</comment>
<evidence type="ECO:0000256" key="1">
    <source>
        <dbReference type="ARBA" id="ARBA00022723"/>
    </source>
</evidence>
<dbReference type="InterPro" id="IPR011330">
    <property type="entry name" value="Glyco_hydro/deAcase_b/a-brl"/>
</dbReference>
<evidence type="ECO:0000256" key="3">
    <source>
        <dbReference type="SAM" id="SignalP"/>
    </source>
</evidence>
<gene>
    <name evidence="5" type="ORF">OM076_37175</name>
</gene>
<dbReference type="InterPro" id="IPR050248">
    <property type="entry name" value="Polysacc_deacetylase_ArnD"/>
</dbReference>
<keyword evidence="6" id="KW-1185">Reference proteome</keyword>
<protein>
    <submittedName>
        <fullName evidence="5">Polysaccharide deacetylase family protein</fullName>
    </submittedName>
</protein>
<dbReference type="Gene3D" id="3.20.20.370">
    <property type="entry name" value="Glycoside hydrolase/deacetylase"/>
    <property type="match status" value="1"/>
</dbReference>
<organism evidence="5 6">
    <name type="scientific">Solirubrobacter ginsenosidimutans</name>
    <dbReference type="NCBI Taxonomy" id="490573"/>
    <lineage>
        <taxon>Bacteria</taxon>
        <taxon>Bacillati</taxon>
        <taxon>Actinomycetota</taxon>
        <taxon>Thermoleophilia</taxon>
        <taxon>Solirubrobacterales</taxon>
        <taxon>Solirubrobacteraceae</taxon>
        <taxon>Solirubrobacter</taxon>
    </lineage>
</organism>
<dbReference type="PANTHER" id="PTHR10587:SF133">
    <property type="entry name" value="CHITIN DEACETYLASE 1-RELATED"/>
    <property type="match status" value="1"/>
</dbReference>
<name>A0A9X3N0G9_9ACTN</name>
<keyword evidence="3" id="KW-0732">Signal</keyword>
<keyword evidence="1" id="KW-0479">Metal-binding</keyword>
<reference evidence="5" key="1">
    <citation type="submission" date="2022-10" db="EMBL/GenBank/DDBJ databases">
        <title>The WGS of Solirubrobacter ginsenosidimutans DSM 21036.</title>
        <authorList>
            <person name="Jiang Z."/>
        </authorList>
    </citation>
    <scope>NUCLEOTIDE SEQUENCE</scope>
    <source>
        <strain evidence="5">DSM 21036</strain>
    </source>
</reference>
<dbReference type="InterPro" id="IPR002509">
    <property type="entry name" value="NODB_dom"/>
</dbReference>
<dbReference type="PROSITE" id="PS51677">
    <property type="entry name" value="NODB"/>
    <property type="match status" value="1"/>
</dbReference>
<evidence type="ECO:0000313" key="6">
    <source>
        <dbReference type="Proteomes" id="UP001149140"/>
    </source>
</evidence>
<sequence>MRASRFALAAGLFLLVPASPAFAAPDLTVSATHAAPTFLRTTAPNTTVYAGTLMLTVTNGGADPTDGTPVTVTERLPTGLGSLINNPGFGAGPTTASGTGWTCTGTTTSTCTRSDALAAGASYPPITVNVTVANNAAASLANAPTVNGGGDASLATGADTIPTAVDACPNGFAAGQNVTFGPPTPVIDSGVVNPERADGCSLLDIIWNAAPADHASFVAHVDDATTAFGLTAPQRTAVHDAANQSAIGTASDHQIDNACTAGRIALTFDDGPSLYRPHTMQNMRDRYSPAVLFDVAVRSEANLDIAKFERDEGHVVLSHTYDHPHLNALSPALQVAEMAKAEDTFNRLGIPITFRAMRPPFFEANAATLANLAAMGYTSNTARIETTDYDPANTLAATRDAIVNQLRAGAIILLHDGPIDTPAGLNSSDASVQIIDAARARGFCMGTLDRKGNVVATRYVPRTTPIPPITNAVPYVPLAYPGTPPSPWKLVPQPLKIMVAHTQLNRGGTGTITLTASNVSDEPTDGSTITLSDRVPTGLTVTSIAGTGWTCTGTTTRNCTRVDILPPHSSFPPVTINVSVSATANFVLANAPTLTGHGGNVWVDTVSDPISVGVGAPGDVGGSVPATLALTLGGPATFAPFTPGISKSYTASTTANVTTTAADATLTVADLSTDHPGYLINGAFVLPQPLQGLGVVKTYTGPVSNDAVPVTFTQPIAATDALRTGAYAKTLTFTLSTTNP</sequence>
<feature type="domain" description="NodB homology" evidence="4">
    <location>
        <begin position="262"/>
        <end position="446"/>
    </location>
</feature>
<dbReference type="GO" id="GO:0016020">
    <property type="term" value="C:membrane"/>
    <property type="evidence" value="ECO:0007669"/>
    <property type="project" value="TreeGrafter"/>
</dbReference>
<feature type="chain" id="PRO_5040889884" evidence="3">
    <location>
        <begin position="24"/>
        <end position="740"/>
    </location>
</feature>
<evidence type="ECO:0000313" key="5">
    <source>
        <dbReference type="EMBL" id="MDA0165957.1"/>
    </source>
</evidence>
<dbReference type="AlphaFoldDB" id="A0A9X3N0G9"/>
<dbReference type="GO" id="GO:0016810">
    <property type="term" value="F:hydrolase activity, acting on carbon-nitrogen (but not peptide) bonds"/>
    <property type="evidence" value="ECO:0007669"/>
    <property type="project" value="InterPro"/>
</dbReference>
<accession>A0A9X3N0G9</accession>
<dbReference type="EMBL" id="JAPDOD010000055">
    <property type="protein sequence ID" value="MDA0165957.1"/>
    <property type="molecule type" value="Genomic_DNA"/>
</dbReference>
<dbReference type="GO" id="GO:0046872">
    <property type="term" value="F:metal ion binding"/>
    <property type="evidence" value="ECO:0007669"/>
    <property type="project" value="UniProtKB-KW"/>
</dbReference>
<dbReference type="SUPFAM" id="SSF88713">
    <property type="entry name" value="Glycoside hydrolase/deacetylase"/>
    <property type="match status" value="1"/>
</dbReference>
<evidence type="ECO:0000259" key="4">
    <source>
        <dbReference type="PROSITE" id="PS51677"/>
    </source>
</evidence>
<dbReference type="RefSeq" id="WP_270045217.1">
    <property type="nucleotide sequence ID" value="NZ_JAPDOD010000055.1"/>
</dbReference>
<evidence type="ECO:0000256" key="2">
    <source>
        <dbReference type="ARBA" id="ARBA00022801"/>
    </source>
</evidence>
<dbReference type="Proteomes" id="UP001149140">
    <property type="component" value="Unassembled WGS sequence"/>
</dbReference>
<dbReference type="Pfam" id="PF01522">
    <property type="entry name" value="Polysacc_deac_1"/>
    <property type="match status" value="1"/>
</dbReference>
<dbReference type="PANTHER" id="PTHR10587">
    <property type="entry name" value="GLYCOSYL TRANSFERASE-RELATED"/>
    <property type="match status" value="1"/>
</dbReference>
<keyword evidence="2" id="KW-0378">Hydrolase</keyword>
<proteinExistence type="predicted"/>
<dbReference type="GO" id="GO:0005975">
    <property type="term" value="P:carbohydrate metabolic process"/>
    <property type="evidence" value="ECO:0007669"/>
    <property type="project" value="InterPro"/>
</dbReference>